<dbReference type="InterPro" id="IPR001242">
    <property type="entry name" value="Condensation_dom"/>
</dbReference>
<dbReference type="InterPro" id="IPR006162">
    <property type="entry name" value="Ppantetheine_attach_site"/>
</dbReference>
<evidence type="ECO:0000256" key="3">
    <source>
        <dbReference type="ARBA" id="ARBA00022553"/>
    </source>
</evidence>
<reference evidence="6 7" key="1">
    <citation type="submission" date="2020-01" db="EMBL/GenBank/DDBJ databases">
        <title>Leptobacterium flavescens.</title>
        <authorList>
            <person name="Wang G."/>
        </authorList>
    </citation>
    <scope>NUCLEOTIDE SEQUENCE [LARGE SCALE GENOMIC DNA]</scope>
    <source>
        <strain evidence="6 7">KCTC 22160</strain>
    </source>
</reference>
<dbReference type="InterPro" id="IPR045851">
    <property type="entry name" value="AMP-bd_C_sf"/>
</dbReference>
<comment type="caution">
    <text evidence="6">The sequence shown here is derived from an EMBL/GenBank/DDBJ whole genome shotgun (WGS) entry which is preliminary data.</text>
</comment>
<dbReference type="Pfam" id="PF06508">
    <property type="entry name" value="QueC"/>
    <property type="match status" value="1"/>
</dbReference>
<proteinExistence type="predicted"/>
<sequence>MKPETINKEKLLPLTQSQLLMWAGQKLYPDAPFYNMAHSFDIEGRINTDIFQKAFAELIVSCDALRTVFREENGLPGQYILAEVPFELPLMDFSGKDEQSIRQWLQERSEQIFDLDRPLFDSVLIKAGEERFIWFLNLHHLVTDATSSTILYEAMNKLYTSFLEGNEEDRAAEVFSFEDYIRFETGQEEKNTENIAYWKEKIKVLRSEPKLYGNNKTVKTSRTDRVSVSLGKERTEKLKTLIAQPEVRSWTQDLSLFTVFTTTLFAFLYRVSGQKTLAIGTPSHNRPTKKFKQTPGVFIELYPLIAGIEDNDSFLSLLQKIKTETNDYLRHAQPGCSSAETGRSFNVVLNYINASFSDFNGYPMNSEWIHPSHCDPMHHLRCHVQDMDASGIIELQFDLNKDVFNKDQIQAVPGHFLQLLDAFIADMETPLSKPVLLTDKEISSYFTEDIKTENKIKPLIERFEENAAAYPDRTALVFKGESITFEELNNRSNQLARYLKDQGADDGKTIAVYLRRSPDYIISLLAILKAGGNYVPIPSDYPLKRIDFILEESNASVLISHSELADKLNEREVPLLCLDKEQEKILKEGTENLKLEADPEALAYTIYTSGSTGKPKGVMISHKALDSYINWAAEYYHTGEAFNFPLFTSIGFDLTVTSTFLPLISGGKLLIYGEAVSGPDMSLLNVLEDNQVNSIKLTPSHLSLIAGTKFSDSGIRTMIVGGEDFKTSLAATIAEAFDNKIRIYNEYGPTEATVGCVVHNFDPEKDKEEASVPIGKAIPGMQALILDEYLQPVPQGVIGELYLGGSGLANGYANRPELSRERFIEHPQLPGERLYVTGDLARSDGKGNLHYLGRKDEQVKLGGIRIELAEIEANISELENIDESVVVMIDKKKGADEEVKNCTECGLPSNFPSVDFNEEGVCHLCTTFKGYEEKTKKYFKDPKELKEILTTSTENNPEYDCLTLLSGGKDSTYVLAKLMDMGLRVLAFTLDNGYISDQAKANIDRVVTQLGVDHIYGDTPAMNEIFVDSLHRHKNVCNGCFKTIYTLSTRIALEKKIPYIVTGLSRGQFFETRLTEELFWDEDVDIREIDNTILEARKIYHREEDAVCKLLDVSMFENDNVFEKVQFLDFYRYNDVSLEEMLRYLKEKISWVRPTDTGRSTNCLINQVGIYVHKKEMGYSNYAFPYSWDVRMGHKTREEALDEIDEPIEEKEVFRIMEEIGYKLPEESSSDSNKLIAYYTGDEKRSSSELRQELGKSLPGYMIPVHFKHMEALPLTPNGKIDRMALQDLNDAQLSMDTPYVAPQTEIEEIMAEIWAEVLKMDKVGIHDDFIALGGHSLAAIRVTARMNEAFEMDFALNTVFEYPTIAEFSKHIENTIMELL</sequence>
<evidence type="ECO:0000259" key="5">
    <source>
        <dbReference type="PROSITE" id="PS50075"/>
    </source>
</evidence>
<dbReference type="Pfam" id="PF00668">
    <property type="entry name" value="Condensation"/>
    <property type="match status" value="1"/>
</dbReference>
<dbReference type="GO" id="GO:0031177">
    <property type="term" value="F:phosphopantetheine binding"/>
    <property type="evidence" value="ECO:0007669"/>
    <property type="project" value="InterPro"/>
</dbReference>
<dbReference type="SMART" id="SM00823">
    <property type="entry name" value="PKS_PP"/>
    <property type="match status" value="1"/>
</dbReference>
<keyword evidence="2" id="KW-0596">Phosphopantetheine</keyword>
<dbReference type="Gene3D" id="3.40.50.620">
    <property type="entry name" value="HUPs"/>
    <property type="match status" value="1"/>
</dbReference>
<dbReference type="PANTHER" id="PTHR45527:SF1">
    <property type="entry name" value="FATTY ACID SYNTHASE"/>
    <property type="match status" value="1"/>
</dbReference>
<accession>A0A6P0UKC1</accession>
<dbReference type="InterPro" id="IPR018317">
    <property type="entry name" value="QueC"/>
</dbReference>
<dbReference type="SUPFAM" id="SSF52402">
    <property type="entry name" value="Adenine nucleotide alpha hydrolases-like"/>
    <property type="match status" value="1"/>
</dbReference>
<dbReference type="Gene3D" id="3.30.300.30">
    <property type="match status" value="2"/>
</dbReference>
<evidence type="ECO:0000256" key="4">
    <source>
        <dbReference type="ARBA" id="ARBA00022785"/>
    </source>
</evidence>
<dbReference type="InterPro" id="IPR023213">
    <property type="entry name" value="CAT-like_dom_sf"/>
</dbReference>
<dbReference type="RefSeq" id="WP_163606752.1">
    <property type="nucleotide sequence ID" value="NZ_JAABOO010000002.1"/>
</dbReference>
<dbReference type="Pfam" id="PF00550">
    <property type="entry name" value="PP-binding"/>
    <property type="match status" value="1"/>
</dbReference>
<dbReference type="Proteomes" id="UP000468581">
    <property type="component" value="Unassembled WGS sequence"/>
</dbReference>
<dbReference type="InterPro" id="IPR000873">
    <property type="entry name" value="AMP-dep_synth/lig_dom"/>
</dbReference>
<dbReference type="NCBIfam" id="TIGR01733">
    <property type="entry name" value="AA-adenyl-dom"/>
    <property type="match status" value="1"/>
</dbReference>
<dbReference type="EMBL" id="JAABOO010000002">
    <property type="protein sequence ID" value="NER13674.1"/>
    <property type="molecule type" value="Genomic_DNA"/>
</dbReference>
<dbReference type="Gene3D" id="3.30.559.30">
    <property type="entry name" value="Nonribosomal peptide synthetase, condensation domain"/>
    <property type="match status" value="1"/>
</dbReference>
<dbReference type="FunFam" id="1.10.1200.10:FF:000005">
    <property type="entry name" value="Nonribosomal peptide synthetase 1"/>
    <property type="match status" value="1"/>
</dbReference>
<dbReference type="PIRSF" id="PIRSF001617">
    <property type="entry name" value="Alpha-AR"/>
    <property type="match status" value="1"/>
</dbReference>
<gene>
    <name evidence="6" type="ORF">GWK08_09510</name>
</gene>
<dbReference type="Gene3D" id="3.40.50.980">
    <property type="match status" value="2"/>
</dbReference>
<dbReference type="InterPro" id="IPR010071">
    <property type="entry name" value="AA_adenyl_dom"/>
</dbReference>
<dbReference type="FunFam" id="3.40.50.980:FF:000001">
    <property type="entry name" value="Non-ribosomal peptide synthetase"/>
    <property type="match status" value="1"/>
</dbReference>
<evidence type="ECO:0000256" key="1">
    <source>
        <dbReference type="ARBA" id="ARBA00001957"/>
    </source>
</evidence>
<dbReference type="InterPro" id="IPR020806">
    <property type="entry name" value="PKS_PP-bd"/>
</dbReference>
<dbReference type="PROSITE" id="PS50075">
    <property type="entry name" value="CARRIER"/>
    <property type="match status" value="1"/>
</dbReference>
<dbReference type="GO" id="GO:0043041">
    <property type="term" value="P:amino acid activation for nonribosomal peptide biosynthetic process"/>
    <property type="evidence" value="ECO:0007669"/>
    <property type="project" value="TreeGrafter"/>
</dbReference>
<name>A0A6P0UKC1_9FLAO</name>
<evidence type="ECO:0000313" key="7">
    <source>
        <dbReference type="Proteomes" id="UP000468581"/>
    </source>
</evidence>
<dbReference type="InterPro" id="IPR009081">
    <property type="entry name" value="PP-bd_ACP"/>
</dbReference>
<comment type="cofactor">
    <cofactor evidence="1">
        <name>pantetheine 4'-phosphate</name>
        <dbReference type="ChEBI" id="CHEBI:47942"/>
    </cofactor>
</comment>
<organism evidence="6 7">
    <name type="scientific">Leptobacterium flavescens</name>
    <dbReference type="NCBI Taxonomy" id="472055"/>
    <lineage>
        <taxon>Bacteria</taxon>
        <taxon>Pseudomonadati</taxon>
        <taxon>Bacteroidota</taxon>
        <taxon>Flavobacteriia</taxon>
        <taxon>Flavobacteriales</taxon>
        <taxon>Flavobacteriaceae</taxon>
        <taxon>Leptobacterium</taxon>
    </lineage>
</organism>
<dbReference type="InterPro" id="IPR036736">
    <property type="entry name" value="ACP-like_sf"/>
</dbReference>
<keyword evidence="3" id="KW-0597">Phosphoprotein</keyword>
<dbReference type="Pfam" id="PF00501">
    <property type="entry name" value="AMP-binding"/>
    <property type="match status" value="1"/>
</dbReference>
<feature type="domain" description="Carrier" evidence="5">
    <location>
        <begin position="1302"/>
        <end position="1377"/>
    </location>
</feature>
<dbReference type="GO" id="GO:0008616">
    <property type="term" value="P:tRNA queuosine(34) biosynthetic process"/>
    <property type="evidence" value="ECO:0007669"/>
    <property type="project" value="UniProtKB-KW"/>
</dbReference>
<dbReference type="Gene3D" id="1.10.1200.10">
    <property type="entry name" value="ACP-like"/>
    <property type="match status" value="1"/>
</dbReference>
<dbReference type="Gene3D" id="3.30.559.10">
    <property type="entry name" value="Chloramphenicol acetyltransferase-like domain"/>
    <property type="match status" value="1"/>
</dbReference>
<dbReference type="GO" id="GO:0003824">
    <property type="term" value="F:catalytic activity"/>
    <property type="evidence" value="ECO:0007669"/>
    <property type="project" value="InterPro"/>
</dbReference>
<dbReference type="GO" id="GO:0044550">
    <property type="term" value="P:secondary metabolite biosynthetic process"/>
    <property type="evidence" value="ECO:0007669"/>
    <property type="project" value="TreeGrafter"/>
</dbReference>
<dbReference type="SUPFAM" id="SSF47336">
    <property type="entry name" value="ACP-like"/>
    <property type="match status" value="1"/>
</dbReference>
<keyword evidence="7" id="KW-1185">Reference proteome</keyword>
<evidence type="ECO:0000313" key="6">
    <source>
        <dbReference type="EMBL" id="NER13674.1"/>
    </source>
</evidence>
<dbReference type="PROSITE" id="PS00012">
    <property type="entry name" value="PHOSPHOPANTETHEINE"/>
    <property type="match status" value="1"/>
</dbReference>
<evidence type="ECO:0000256" key="2">
    <source>
        <dbReference type="ARBA" id="ARBA00022450"/>
    </source>
</evidence>
<dbReference type="SUPFAM" id="SSF52777">
    <property type="entry name" value="CoA-dependent acyltransferases"/>
    <property type="match status" value="2"/>
</dbReference>
<dbReference type="PANTHER" id="PTHR45527">
    <property type="entry name" value="NONRIBOSOMAL PEPTIDE SYNTHETASE"/>
    <property type="match status" value="1"/>
</dbReference>
<keyword evidence="4" id="KW-0671">Queuosine biosynthesis</keyword>
<dbReference type="SUPFAM" id="SSF56801">
    <property type="entry name" value="Acetyl-CoA synthetase-like"/>
    <property type="match status" value="1"/>
</dbReference>
<dbReference type="InterPro" id="IPR014729">
    <property type="entry name" value="Rossmann-like_a/b/a_fold"/>
</dbReference>
<dbReference type="GO" id="GO:0005737">
    <property type="term" value="C:cytoplasm"/>
    <property type="evidence" value="ECO:0007669"/>
    <property type="project" value="TreeGrafter"/>
</dbReference>
<dbReference type="Gene3D" id="2.30.38.10">
    <property type="entry name" value="Luciferase, Domain 3"/>
    <property type="match status" value="1"/>
</dbReference>
<protein>
    <submittedName>
        <fullName evidence="6">Amino acid adenylation domain-containing protein</fullName>
    </submittedName>
</protein>